<dbReference type="Proteomes" id="UP000499080">
    <property type="component" value="Unassembled WGS sequence"/>
</dbReference>
<reference evidence="2 4" key="1">
    <citation type="journal article" date="2019" name="Sci. Rep.">
        <title>Orb-weaving spider Araneus ventricosus genome elucidates the spidroin gene catalogue.</title>
        <authorList>
            <person name="Kono N."/>
            <person name="Nakamura H."/>
            <person name="Ohtoshi R."/>
            <person name="Moran D.A.P."/>
            <person name="Shinohara A."/>
            <person name="Yoshida Y."/>
            <person name="Fujiwara M."/>
            <person name="Mori M."/>
            <person name="Tomita M."/>
            <person name="Arakawa K."/>
        </authorList>
    </citation>
    <scope>NUCLEOTIDE SEQUENCE [LARGE SCALE GENOMIC DNA]</scope>
</reference>
<evidence type="ECO:0000313" key="4">
    <source>
        <dbReference type="Proteomes" id="UP000499080"/>
    </source>
</evidence>
<dbReference type="EMBL" id="BGPR01014606">
    <property type="protein sequence ID" value="GBN65942.1"/>
    <property type="molecule type" value="Genomic_DNA"/>
</dbReference>
<keyword evidence="4" id="KW-1185">Reference proteome</keyword>
<feature type="region of interest" description="Disordered" evidence="1">
    <location>
        <begin position="9"/>
        <end position="35"/>
    </location>
</feature>
<protein>
    <submittedName>
        <fullName evidence="2">Uncharacterized protein</fullName>
    </submittedName>
</protein>
<organism evidence="2 4">
    <name type="scientific">Araneus ventricosus</name>
    <name type="common">Orbweaver spider</name>
    <name type="synonym">Epeira ventricosa</name>
    <dbReference type="NCBI Taxonomy" id="182803"/>
    <lineage>
        <taxon>Eukaryota</taxon>
        <taxon>Metazoa</taxon>
        <taxon>Ecdysozoa</taxon>
        <taxon>Arthropoda</taxon>
        <taxon>Chelicerata</taxon>
        <taxon>Arachnida</taxon>
        <taxon>Araneae</taxon>
        <taxon>Araneomorphae</taxon>
        <taxon>Entelegynae</taxon>
        <taxon>Araneoidea</taxon>
        <taxon>Araneidae</taxon>
        <taxon>Araneus</taxon>
    </lineage>
</organism>
<sequence length="218" mass="24754">MVETIDKLIQNDFPRSSPGNVRPFPKPQERKGTSKDRLKVELRQQELLDAVGMATGGFPDFSSSEAEMWATFPEIPPGRLPTLYDQKYPDIFGFSHFFRISPERLDQLPSNFDHCSSHKSSSYPLLGKTLFLETGVTSFTIRSTACVYEGNLIKSQPSIVLYHLQKFKRTDLSENCRRCDIKSLPVNEIYVVCSSKVSSRNKESTNTNTNWTNFPCLA</sequence>
<accession>A0A4Y2QRP6</accession>
<dbReference type="EMBL" id="BGPR01014605">
    <property type="protein sequence ID" value="GBN65940.1"/>
    <property type="molecule type" value="Genomic_DNA"/>
</dbReference>
<dbReference type="AlphaFoldDB" id="A0A4Y2QRP6"/>
<evidence type="ECO:0000313" key="2">
    <source>
        <dbReference type="EMBL" id="GBN65940.1"/>
    </source>
</evidence>
<proteinExistence type="predicted"/>
<evidence type="ECO:0000256" key="1">
    <source>
        <dbReference type="SAM" id="MobiDB-lite"/>
    </source>
</evidence>
<gene>
    <name evidence="2" type="ORF">AVEN_165641_1</name>
    <name evidence="3" type="ORF">AVEN_47353_1</name>
</gene>
<evidence type="ECO:0000313" key="3">
    <source>
        <dbReference type="EMBL" id="GBN65942.1"/>
    </source>
</evidence>
<comment type="caution">
    <text evidence="2">The sequence shown here is derived from an EMBL/GenBank/DDBJ whole genome shotgun (WGS) entry which is preliminary data.</text>
</comment>
<name>A0A4Y2QRP6_ARAVE</name>